<keyword evidence="11" id="KW-1185">Reference proteome</keyword>
<evidence type="ECO:0000313" key="5">
    <source>
        <dbReference type="EMBL" id="PSF06128.1"/>
    </source>
</evidence>
<dbReference type="PROSITE" id="PS51900">
    <property type="entry name" value="CB"/>
    <property type="match status" value="1"/>
</dbReference>
<keyword evidence="2 3" id="KW-0238">DNA-binding</keyword>
<evidence type="ECO:0000313" key="11">
    <source>
        <dbReference type="Proteomes" id="UP000239866"/>
    </source>
</evidence>
<evidence type="ECO:0000313" key="7">
    <source>
        <dbReference type="EMBL" id="PSF07697.1"/>
    </source>
</evidence>
<reference evidence="9 11" key="1">
    <citation type="submission" date="2018-03" db="EMBL/GenBank/DDBJ databases">
        <title>Marinobacter brunus sp. nov., a marine bacterium of Gamma-proteobacteria isolated from the surface seawater of the South China Sea.</title>
        <authorList>
            <person name="Cheng H."/>
            <person name="Wu Y.-H."/>
            <person name="Xamxidin M."/>
            <person name="Xu X.-W."/>
        </authorList>
    </citation>
    <scope>NUCLEOTIDE SEQUENCE [LARGE SCALE GENOMIC DNA]</scope>
    <source>
        <strain evidence="9 11">NH169-3</strain>
    </source>
</reference>
<dbReference type="InterPro" id="IPR004107">
    <property type="entry name" value="Integrase_SAM-like_N"/>
</dbReference>
<dbReference type="InterPro" id="IPR011010">
    <property type="entry name" value="DNA_brk_join_enz"/>
</dbReference>
<evidence type="ECO:0000313" key="10">
    <source>
        <dbReference type="EMBL" id="PSF09937.1"/>
    </source>
</evidence>
<evidence type="ECO:0000313" key="6">
    <source>
        <dbReference type="EMBL" id="PSF07695.1"/>
    </source>
</evidence>
<dbReference type="GO" id="GO:0003677">
    <property type="term" value="F:DNA binding"/>
    <property type="evidence" value="ECO:0007669"/>
    <property type="project" value="UniProtKB-UniRule"/>
</dbReference>
<evidence type="ECO:0000313" key="9">
    <source>
        <dbReference type="EMBL" id="PSF09495.1"/>
    </source>
</evidence>
<dbReference type="RefSeq" id="WP_206074286.1">
    <property type="nucleotide sequence ID" value="NZ_PXNP01000028.1"/>
</dbReference>
<accession>A0A2T1KH91</accession>
<evidence type="ECO:0000256" key="1">
    <source>
        <dbReference type="ARBA" id="ARBA00022908"/>
    </source>
</evidence>
<dbReference type="GO" id="GO:0015074">
    <property type="term" value="P:DNA integration"/>
    <property type="evidence" value="ECO:0007669"/>
    <property type="project" value="UniProtKB-KW"/>
</dbReference>
<dbReference type="InterPro" id="IPR044068">
    <property type="entry name" value="CB"/>
</dbReference>
<dbReference type="EMBL" id="PXNP01000038">
    <property type="protein sequence ID" value="PSF09254.1"/>
    <property type="molecule type" value="Genomic_DNA"/>
</dbReference>
<dbReference type="Pfam" id="PF13495">
    <property type="entry name" value="Phage_int_SAM_4"/>
    <property type="match status" value="1"/>
</dbReference>
<feature type="domain" description="Core-binding (CB)" evidence="4">
    <location>
        <begin position="7"/>
        <end position="87"/>
    </location>
</feature>
<evidence type="ECO:0000259" key="4">
    <source>
        <dbReference type="PROSITE" id="PS51900"/>
    </source>
</evidence>
<dbReference type="EMBL" id="PXNP01000084">
    <property type="protein sequence ID" value="PSF06128.1"/>
    <property type="molecule type" value="Genomic_DNA"/>
</dbReference>
<sequence length="111" mass="13351">MNTHDHARFQVLHQRYHNELTLRGKSAKTIDLYTRCLRQVSDHFDTCPDQLSTQQLQQYFIHLVEHRSWSLVKIARNAMQRFYQYVLDKPWEYVPIVKPPKVQTLQDVLSL</sequence>
<keyword evidence="1" id="KW-0229">DNA integration</keyword>
<dbReference type="EMBL" id="PXNP01000069">
    <property type="protein sequence ID" value="PSF07695.1"/>
    <property type="molecule type" value="Genomic_DNA"/>
</dbReference>
<organism evidence="9 11">
    <name type="scientific">Marinobacter fuscus</name>
    <dbReference type="NCBI Taxonomy" id="2109942"/>
    <lineage>
        <taxon>Bacteria</taxon>
        <taxon>Pseudomonadati</taxon>
        <taxon>Pseudomonadota</taxon>
        <taxon>Gammaproteobacteria</taxon>
        <taxon>Pseudomonadales</taxon>
        <taxon>Marinobacteraceae</taxon>
        <taxon>Marinobacter</taxon>
    </lineage>
</organism>
<dbReference type="EMBL" id="PXNP01000035">
    <property type="protein sequence ID" value="PSF09495.1"/>
    <property type="molecule type" value="Genomic_DNA"/>
</dbReference>
<dbReference type="EMBL" id="PXNP01000068">
    <property type="protein sequence ID" value="PSF07697.1"/>
    <property type="molecule type" value="Genomic_DNA"/>
</dbReference>
<evidence type="ECO:0000256" key="2">
    <source>
        <dbReference type="ARBA" id="ARBA00023125"/>
    </source>
</evidence>
<dbReference type="SUPFAM" id="SSF56349">
    <property type="entry name" value="DNA breaking-rejoining enzymes"/>
    <property type="match status" value="1"/>
</dbReference>
<comment type="caution">
    <text evidence="9">The sequence shown here is derived from an EMBL/GenBank/DDBJ whole genome shotgun (WGS) entry which is preliminary data.</text>
</comment>
<dbReference type="AlphaFoldDB" id="A0A2T1KH91"/>
<evidence type="ECO:0000256" key="3">
    <source>
        <dbReference type="PROSITE-ProRule" id="PRU01248"/>
    </source>
</evidence>
<protein>
    <submittedName>
        <fullName evidence="9">Integrase</fullName>
    </submittedName>
</protein>
<dbReference type="Gene3D" id="1.10.150.130">
    <property type="match status" value="1"/>
</dbReference>
<name>A0A2T1KH91_9GAMM</name>
<feature type="non-terminal residue" evidence="9">
    <location>
        <position position="111"/>
    </location>
</feature>
<dbReference type="InterPro" id="IPR010998">
    <property type="entry name" value="Integrase_recombinase_N"/>
</dbReference>
<gene>
    <name evidence="10" type="ORF">C7H09_07475</name>
    <name evidence="9" type="ORF">C7H09_07920</name>
    <name evidence="8" type="ORF">C7H09_07960</name>
    <name evidence="7" type="ORF">C7H09_09415</name>
    <name evidence="6" type="ORF">C7H09_09450</name>
    <name evidence="5" type="ORF">C7H09_11330</name>
</gene>
<proteinExistence type="predicted"/>
<dbReference type="Proteomes" id="UP000239866">
    <property type="component" value="Unassembled WGS sequence"/>
</dbReference>
<evidence type="ECO:0000313" key="8">
    <source>
        <dbReference type="EMBL" id="PSF09254.1"/>
    </source>
</evidence>
<dbReference type="EMBL" id="PXNP01000028">
    <property type="protein sequence ID" value="PSF09937.1"/>
    <property type="molecule type" value="Genomic_DNA"/>
</dbReference>